<gene>
    <name evidence="1" type="ORF">g.4889</name>
</gene>
<sequence length="240" mass="28086">MNHIKNIESNVNSAVKKNSKIFIPSEDPWWQTTHAKYGFANSRVRSRVEKLIGSNIVRATDYVYMQELQKRLREDHEETVDKGIHNIELQEVEREKRLILDGKMSLEDAPAELSRHPVFRVTQQVRKILDERKYKAESSKIKRKIKDFDYDLLEDLDTRMDSKSEINVPPGMDKNLSNLQEIYYDLEDQVITEADYNRIKYEDPLVKQLKSLETVDEMYALADTIVGHVTSSCVPKDRIL</sequence>
<accession>A0A1B6DSZ3</accession>
<organism evidence="1">
    <name type="scientific">Clastoptera arizonana</name>
    <name type="common">Arizona spittle bug</name>
    <dbReference type="NCBI Taxonomy" id="38151"/>
    <lineage>
        <taxon>Eukaryota</taxon>
        <taxon>Metazoa</taxon>
        <taxon>Ecdysozoa</taxon>
        <taxon>Arthropoda</taxon>
        <taxon>Hexapoda</taxon>
        <taxon>Insecta</taxon>
        <taxon>Pterygota</taxon>
        <taxon>Neoptera</taxon>
        <taxon>Paraneoptera</taxon>
        <taxon>Hemiptera</taxon>
        <taxon>Auchenorrhyncha</taxon>
        <taxon>Cercopoidea</taxon>
        <taxon>Clastopteridae</taxon>
        <taxon>Clastoptera</taxon>
    </lineage>
</organism>
<proteinExistence type="predicted"/>
<protein>
    <submittedName>
        <fullName evidence="1">Uncharacterized protein</fullName>
    </submittedName>
</protein>
<name>A0A1B6DSZ3_9HEMI</name>
<evidence type="ECO:0000313" key="1">
    <source>
        <dbReference type="EMBL" id="JAS28794.1"/>
    </source>
</evidence>
<dbReference type="EMBL" id="GEDC01008504">
    <property type="protein sequence ID" value="JAS28794.1"/>
    <property type="molecule type" value="Transcribed_RNA"/>
</dbReference>
<dbReference type="AlphaFoldDB" id="A0A1B6DSZ3"/>
<reference evidence="1" key="1">
    <citation type="submission" date="2015-12" db="EMBL/GenBank/DDBJ databases">
        <title>De novo transcriptome assembly of four potential Pierce s Disease insect vectors from Arizona vineyards.</title>
        <authorList>
            <person name="Tassone E.E."/>
        </authorList>
    </citation>
    <scope>NUCLEOTIDE SEQUENCE</scope>
</reference>